<evidence type="ECO:0000313" key="1">
    <source>
        <dbReference type="EMBL" id="STY61178.1"/>
    </source>
</evidence>
<dbReference type="AlphaFoldDB" id="A0A378NHM1"/>
<evidence type="ECO:0000313" key="2">
    <source>
        <dbReference type="EMBL" id="STY65438.1"/>
    </source>
</evidence>
<accession>A0A378NHM1</accession>
<dbReference type="Proteomes" id="UP000254031">
    <property type="component" value="Unassembled WGS sequence"/>
</dbReference>
<dbReference type="Proteomes" id="UP000254802">
    <property type="component" value="Unassembled WGS sequence"/>
</dbReference>
<protein>
    <submittedName>
        <fullName evidence="2">Uncharacterized protein</fullName>
    </submittedName>
</protein>
<gene>
    <name evidence="1" type="ORF">NCTC10638_02386</name>
    <name evidence="2" type="ORF">NCTC9380_00704</name>
</gene>
<evidence type="ECO:0000313" key="3">
    <source>
        <dbReference type="Proteomes" id="UP000254031"/>
    </source>
</evidence>
<reference evidence="3 4" key="1">
    <citation type="submission" date="2018-06" db="EMBL/GenBank/DDBJ databases">
        <authorList>
            <consortium name="Pathogen Informatics"/>
            <person name="Doyle S."/>
        </authorList>
    </citation>
    <scope>NUCLEOTIDE SEQUENCE [LARGE SCALE GENOMIC DNA]</scope>
    <source>
        <strain evidence="1 4">NCTC10638</strain>
        <strain evidence="2 3">NCTC9380</strain>
    </source>
</reference>
<proteinExistence type="predicted"/>
<dbReference type="EMBL" id="UGPN01000002">
    <property type="protein sequence ID" value="STY61178.1"/>
    <property type="molecule type" value="Genomic_DNA"/>
</dbReference>
<sequence length="36" mass="4124">MNQQRPVSVRLKQEGLIAFKQAYQRAKKAGLLKPVK</sequence>
<name>A0A378NHM1_MANHA</name>
<dbReference type="EMBL" id="UGPL01000006">
    <property type="protein sequence ID" value="STY65438.1"/>
    <property type="molecule type" value="Genomic_DNA"/>
</dbReference>
<organism evidence="2 3">
    <name type="scientific">Mannheimia haemolytica</name>
    <name type="common">Pasteurella haemolytica</name>
    <dbReference type="NCBI Taxonomy" id="75985"/>
    <lineage>
        <taxon>Bacteria</taxon>
        <taxon>Pseudomonadati</taxon>
        <taxon>Pseudomonadota</taxon>
        <taxon>Gammaproteobacteria</taxon>
        <taxon>Pasteurellales</taxon>
        <taxon>Pasteurellaceae</taxon>
        <taxon>Mannheimia</taxon>
    </lineage>
</organism>
<evidence type="ECO:0000313" key="4">
    <source>
        <dbReference type="Proteomes" id="UP000254802"/>
    </source>
</evidence>